<dbReference type="SMART" id="SM00014">
    <property type="entry name" value="acidPPc"/>
    <property type="match status" value="1"/>
</dbReference>
<dbReference type="Gene3D" id="1.20.144.10">
    <property type="entry name" value="Phosphatidic acid phosphatase type 2/haloperoxidase"/>
    <property type="match status" value="1"/>
</dbReference>
<feature type="domain" description="Phosphatidic acid phosphatase type 2/haloperoxidase" evidence="2">
    <location>
        <begin position="109"/>
        <end position="219"/>
    </location>
</feature>
<evidence type="ECO:0000259" key="2">
    <source>
        <dbReference type="SMART" id="SM00014"/>
    </source>
</evidence>
<organism evidence="3 4">
    <name type="scientific">Sphingomonas telluris</name>
    <dbReference type="NCBI Taxonomy" id="2907998"/>
    <lineage>
        <taxon>Bacteria</taxon>
        <taxon>Pseudomonadati</taxon>
        <taxon>Pseudomonadota</taxon>
        <taxon>Alphaproteobacteria</taxon>
        <taxon>Sphingomonadales</taxon>
        <taxon>Sphingomonadaceae</taxon>
        <taxon>Sphingomonas</taxon>
    </lineage>
</organism>
<dbReference type="Proteomes" id="UP001203058">
    <property type="component" value="Unassembled WGS sequence"/>
</dbReference>
<dbReference type="EMBL" id="JAKZHW010000001">
    <property type="protein sequence ID" value="MCH8615300.1"/>
    <property type="molecule type" value="Genomic_DNA"/>
</dbReference>
<evidence type="ECO:0000313" key="3">
    <source>
        <dbReference type="EMBL" id="MCH8615300.1"/>
    </source>
</evidence>
<evidence type="ECO:0000256" key="1">
    <source>
        <dbReference type="SAM" id="MobiDB-lite"/>
    </source>
</evidence>
<feature type="region of interest" description="Disordered" evidence="1">
    <location>
        <begin position="1"/>
        <end position="45"/>
    </location>
</feature>
<dbReference type="InterPro" id="IPR036938">
    <property type="entry name" value="PAP2/HPO_sf"/>
</dbReference>
<sequence length="231" mass="24655">MRCPTSRQWRTTRTSAPEGTAARHGRSASSNRQEEVTAAKTGKKRKLSRLEKLDVAVAERLEPVSKSSPVRVIGPAADLGDQPPLYAITGGVIAAGAVTRDWRLVGAGARMMAAHVAATVAKTILKLSIDRTRPPAAANGHYEMREGRRYEPAYNSFPSGHTASSIAVARALGRSYPRQHEAALAAAGTIAILQVVRGKHFLGDVIAGAALGLVAEKAVDLILRRFPPQQR</sequence>
<feature type="compositionally biased region" description="Polar residues" evidence="1">
    <location>
        <begin position="1"/>
        <end position="17"/>
    </location>
</feature>
<dbReference type="Pfam" id="PF01569">
    <property type="entry name" value="PAP2"/>
    <property type="match status" value="1"/>
</dbReference>
<dbReference type="PANTHER" id="PTHR14969">
    <property type="entry name" value="SPHINGOSINE-1-PHOSPHATE PHOSPHOHYDROLASE"/>
    <property type="match status" value="1"/>
</dbReference>
<dbReference type="SUPFAM" id="SSF48317">
    <property type="entry name" value="Acid phosphatase/Vanadium-dependent haloperoxidase"/>
    <property type="match status" value="1"/>
</dbReference>
<accession>A0ABS9VK04</accession>
<reference evidence="3 4" key="1">
    <citation type="submission" date="2022-03" db="EMBL/GenBank/DDBJ databases">
        <authorList>
            <person name="Jo J.-H."/>
            <person name="Im W.-T."/>
        </authorList>
    </citation>
    <scope>NUCLEOTIDE SEQUENCE [LARGE SCALE GENOMIC DNA]</scope>
    <source>
        <strain evidence="3 4">SM33</strain>
    </source>
</reference>
<dbReference type="PANTHER" id="PTHR14969:SF13">
    <property type="entry name" value="AT30094P"/>
    <property type="match status" value="1"/>
</dbReference>
<name>A0ABS9VK04_9SPHN</name>
<comment type="caution">
    <text evidence="3">The sequence shown here is derived from an EMBL/GenBank/DDBJ whole genome shotgun (WGS) entry which is preliminary data.</text>
</comment>
<evidence type="ECO:0000313" key="4">
    <source>
        <dbReference type="Proteomes" id="UP001203058"/>
    </source>
</evidence>
<keyword evidence="4" id="KW-1185">Reference proteome</keyword>
<dbReference type="RefSeq" id="WP_241446042.1">
    <property type="nucleotide sequence ID" value="NZ_JAKZHW010000001.1"/>
</dbReference>
<proteinExistence type="predicted"/>
<gene>
    <name evidence="3" type="ORF">LZ016_04165</name>
</gene>
<dbReference type="InterPro" id="IPR000326">
    <property type="entry name" value="PAP2/HPO"/>
</dbReference>
<protein>
    <submittedName>
        <fullName evidence="3">Phosphatase PAP2 family protein</fullName>
    </submittedName>
</protein>